<dbReference type="Pfam" id="PF00665">
    <property type="entry name" value="rve"/>
    <property type="match status" value="1"/>
</dbReference>
<evidence type="ECO:0000313" key="3">
    <source>
        <dbReference type="EMBL" id="NDW17292.1"/>
    </source>
</evidence>
<organism evidence="3 4">
    <name type="scientific">Alteromonas genovensis</name>
    <dbReference type="NCBI Taxonomy" id="471225"/>
    <lineage>
        <taxon>Bacteria</taxon>
        <taxon>Pseudomonadati</taxon>
        <taxon>Pseudomonadota</taxon>
        <taxon>Gammaproteobacteria</taxon>
        <taxon>Alteromonadales</taxon>
        <taxon>Alteromonadaceae</taxon>
        <taxon>Alteromonas/Salinimonas group</taxon>
        <taxon>Alteromonas</taxon>
    </lineage>
</organism>
<dbReference type="InterPro" id="IPR012337">
    <property type="entry name" value="RNaseH-like_sf"/>
</dbReference>
<keyword evidence="4" id="KW-1185">Reference proteome</keyword>
<keyword evidence="1" id="KW-0233">DNA recombination</keyword>
<dbReference type="GO" id="GO:0006310">
    <property type="term" value="P:DNA recombination"/>
    <property type="evidence" value="ECO:0007669"/>
    <property type="project" value="UniProtKB-KW"/>
</dbReference>
<dbReference type="Proteomes" id="UP000471381">
    <property type="component" value="Unassembled WGS sequence"/>
</dbReference>
<dbReference type="EMBL" id="JAAAWO010000031">
    <property type="protein sequence ID" value="NDW17292.1"/>
    <property type="molecule type" value="Genomic_DNA"/>
</dbReference>
<dbReference type="AlphaFoldDB" id="A0A6N9TLC7"/>
<dbReference type="InterPro" id="IPR001584">
    <property type="entry name" value="Integrase_cat-core"/>
</dbReference>
<dbReference type="InterPro" id="IPR051917">
    <property type="entry name" value="Transposase-Integrase"/>
</dbReference>
<dbReference type="Gene3D" id="3.30.420.10">
    <property type="entry name" value="Ribonuclease H-like superfamily/Ribonuclease H"/>
    <property type="match status" value="1"/>
</dbReference>
<dbReference type="InterPro" id="IPR036397">
    <property type="entry name" value="RNaseH_sf"/>
</dbReference>
<proteinExistence type="predicted"/>
<dbReference type="Gene3D" id="1.10.1270.10">
    <property type="entry name" value="TrpR-like"/>
    <property type="match status" value="1"/>
</dbReference>
<dbReference type="SUPFAM" id="SSF48295">
    <property type="entry name" value="TrpR-like"/>
    <property type="match status" value="1"/>
</dbReference>
<dbReference type="GO" id="GO:0004803">
    <property type="term" value="F:transposase activity"/>
    <property type="evidence" value="ECO:0007669"/>
    <property type="project" value="TreeGrafter"/>
</dbReference>
<dbReference type="NCBIfam" id="NF033563">
    <property type="entry name" value="transpos_IS30"/>
    <property type="match status" value="1"/>
</dbReference>
<dbReference type="Pfam" id="PF13936">
    <property type="entry name" value="HTH_38"/>
    <property type="match status" value="1"/>
</dbReference>
<dbReference type="SUPFAM" id="SSF53098">
    <property type="entry name" value="Ribonuclease H-like"/>
    <property type="match status" value="1"/>
</dbReference>
<evidence type="ECO:0000259" key="2">
    <source>
        <dbReference type="PROSITE" id="PS50994"/>
    </source>
</evidence>
<accession>A0A6N9TLC7</accession>
<dbReference type="InterPro" id="IPR025246">
    <property type="entry name" value="IS30-like_HTH"/>
</dbReference>
<dbReference type="InterPro" id="IPR038116">
    <property type="entry name" value="TrpR-like_sf"/>
</dbReference>
<dbReference type="RefSeq" id="WP_126873343.1">
    <property type="nucleotide sequence ID" value="NZ_JAAAWO010000031.1"/>
</dbReference>
<dbReference type="GO" id="GO:0043565">
    <property type="term" value="F:sequence-specific DNA binding"/>
    <property type="evidence" value="ECO:0007669"/>
    <property type="project" value="InterPro"/>
</dbReference>
<name>A0A6N9TLC7_9ALTE</name>
<dbReference type="InterPro" id="IPR053392">
    <property type="entry name" value="Transposase_IS30-like"/>
</dbReference>
<feature type="domain" description="Integrase catalytic" evidence="2">
    <location>
        <begin position="152"/>
        <end position="313"/>
    </location>
</feature>
<dbReference type="GO" id="GO:0005829">
    <property type="term" value="C:cytosol"/>
    <property type="evidence" value="ECO:0007669"/>
    <property type="project" value="TreeGrafter"/>
</dbReference>
<comment type="caution">
    <text evidence="3">The sequence shown here is derived from an EMBL/GenBank/DDBJ whole genome shotgun (WGS) entry which is preliminary data.</text>
</comment>
<reference evidence="3 4" key="1">
    <citation type="submission" date="2020-01" db="EMBL/GenBank/DDBJ databases">
        <title>Genomes of bacteria type strains.</title>
        <authorList>
            <person name="Chen J."/>
            <person name="Zhu S."/>
            <person name="Yang J."/>
        </authorList>
    </citation>
    <scope>NUCLEOTIDE SEQUENCE [LARGE SCALE GENOMIC DNA]</scope>
    <source>
        <strain evidence="3 4">LMG 24078</strain>
    </source>
</reference>
<dbReference type="PANTHER" id="PTHR10948:SF23">
    <property type="entry name" value="TRANSPOSASE INSI FOR INSERTION SEQUENCE ELEMENT IS30A-RELATED"/>
    <property type="match status" value="1"/>
</dbReference>
<dbReference type="GO" id="GO:0032196">
    <property type="term" value="P:transposition"/>
    <property type="evidence" value="ECO:0007669"/>
    <property type="project" value="TreeGrafter"/>
</dbReference>
<sequence>MSYKQLIEGQRYQIEAYLREGFSYREIGNRLKVSHSTISREVRRNRIRGTHYLPEVAQSKTVKRRRSAAKYRVSALTIVFVEFGLTEKWSPEQIAGVGKLIGHPVSHEWIYGYVQRDKLSGGKLHTQLRHGRRKYRKGSRAKRVIIPNRVGIEHRPAIVDRKKRFGDWEADTVLGKNGTGAIVSLVERKSKFYLIRKVPAKSAAEVSRAMVGMLWRYRRHVHTITADNGTEFCAHELVAEKLKTDVYFANPYSSWERGLNENFNGLLRQFISKGTDLSTVTDEQIAQAQRALNLRPRKCLGYKQPEVVFNQLRGAA</sequence>
<dbReference type="GO" id="GO:0015074">
    <property type="term" value="P:DNA integration"/>
    <property type="evidence" value="ECO:0007669"/>
    <property type="project" value="InterPro"/>
</dbReference>
<dbReference type="InterPro" id="IPR010921">
    <property type="entry name" value="Trp_repressor/repl_initiator"/>
</dbReference>
<dbReference type="PANTHER" id="PTHR10948">
    <property type="entry name" value="TRANSPOSASE"/>
    <property type="match status" value="1"/>
</dbReference>
<evidence type="ECO:0000256" key="1">
    <source>
        <dbReference type="ARBA" id="ARBA00023172"/>
    </source>
</evidence>
<evidence type="ECO:0000313" key="4">
    <source>
        <dbReference type="Proteomes" id="UP000471381"/>
    </source>
</evidence>
<dbReference type="PROSITE" id="PS50994">
    <property type="entry name" value="INTEGRASE"/>
    <property type="match status" value="1"/>
</dbReference>
<protein>
    <submittedName>
        <fullName evidence="3">IS30 family transposase</fullName>
    </submittedName>
</protein>
<gene>
    <name evidence="3" type="ORF">GTQ48_17440</name>
</gene>